<dbReference type="Gene3D" id="2.60.40.790">
    <property type="match status" value="1"/>
</dbReference>
<dbReference type="SUPFAM" id="SSF49764">
    <property type="entry name" value="HSP20-like chaperones"/>
    <property type="match status" value="1"/>
</dbReference>
<gene>
    <name evidence="2" type="ORF">H4R26_003004</name>
</gene>
<evidence type="ECO:0000313" key="3">
    <source>
        <dbReference type="Proteomes" id="UP001150907"/>
    </source>
</evidence>
<dbReference type="InterPro" id="IPR002068">
    <property type="entry name" value="A-crystallin/Hsp20_dom"/>
</dbReference>
<dbReference type="Pfam" id="PF00011">
    <property type="entry name" value="HSP20"/>
    <property type="match status" value="1"/>
</dbReference>
<dbReference type="Proteomes" id="UP001150907">
    <property type="component" value="Unassembled WGS sequence"/>
</dbReference>
<dbReference type="EMBL" id="JANBQF010000212">
    <property type="protein sequence ID" value="KAJ2003564.1"/>
    <property type="molecule type" value="Genomic_DNA"/>
</dbReference>
<dbReference type="CDD" id="cd06464">
    <property type="entry name" value="ACD_sHsps-like"/>
    <property type="match status" value="1"/>
</dbReference>
<proteinExistence type="predicted"/>
<dbReference type="AlphaFoldDB" id="A0A9W8BDU8"/>
<comment type="caution">
    <text evidence="2">The sequence shown here is derived from an EMBL/GenBank/DDBJ whole genome shotgun (WGS) entry which is preliminary data.</text>
</comment>
<reference evidence="2" key="1">
    <citation type="submission" date="2022-07" db="EMBL/GenBank/DDBJ databases">
        <title>Phylogenomic reconstructions and comparative analyses of Kickxellomycotina fungi.</title>
        <authorList>
            <person name="Reynolds N.K."/>
            <person name="Stajich J.E."/>
            <person name="Barry K."/>
            <person name="Grigoriev I.V."/>
            <person name="Crous P."/>
            <person name="Smith M.E."/>
        </authorList>
    </citation>
    <scope>NUCLEOTIDE SEQUENCE</scope>
    <source>
        <strain evidence="2">IMI 214461</strain>
    </source>
</reference>
<protein>
    <recommendedName>
        <fullName evidence="1">SHSP domain-containing protein</fullName>
    </recommendedName>
</protein>
<sequence length="186" mass="21036">MLLIGGASPASLRNDGVVVVSLAPSAQIQHIFNGRLVDPASGECAHLHQCDWDPFAALETPAFFRTFIAESPDAYTVTVSLPSFISRYIRVQPNTRTVAIVAKAMARRQWADTSDHNVHELWKVYWRLFRVPVHCDLKAVRALYGSDELRVVVPRRSSPLFRAINWAEERLWVARRSMQQQQPSKG</sequence>
<dbReference type="OrthoDB" id="5537857at2759"/>
<accession>A0A9W8BDU8</accession>
<evidence type="ECO:0000313" key="2">
    <source>
        <dbReference type="EMBL" id="KAJ2003564.1"/>
    </source>
</evidence>
<keyword evidence="3" id="KW-1185">Reference proteome</keyword>
<evidence type="ECO:0000259" key="1">
    <source>
        <dbReference type="Pfam" id="PF00011"/>
    </source>
</evidence>
<organism evidence="2 3">
    <name type="scientific">Coemansia thaxteri</name>
    <dbReference type="NCBI Taxonomy" id="2663907"/>
    <lineage>
        <taxon>Eukaryota</taxon>
        <taxon>Fungi</taxon>
        <taxon>Fungi incertae sedis</taxon>
        <taxon>Zoopagomycota</taxon>
        <taxon>Kickxellomycotina</taxon>
        <taxon>Kickxellomycetes</taxon>
        <taxon>Kickxellales</taxon>
        <taxon>Kickxellaceae</taxon>
        <taxon>Coemansia</taxon>
    </lineage>
</organism>
<dbReference type="InterPro" id="IPR008978">
    <property type="entry name" value="HSP20-like_chaperone"/>
</dbReference>
<name>A0A9W8BDU8_9FUNG</name>
<feature type="domain" description="SHSP" evidence="1">
    <location>
        <begin position="68"/>
        <end position="158"/>
    </location>
</feature>